<evidence type="ECO:0000256" key="10">
    <source>
        <dbReference type="ARBA" id="ARBA00022840"/>
    </source>
</evidence>
<dbReference type="eggNOG" id="COG0784">
    <property type="taxonomic scope" value="Bacteria"/>
</dbReference>
<feature type="modified residue" description="4-aspartylphosphate" evidence="14">
    <location>
        <position position="962"/>
    </location>
</feature>
<evidence type="ECO:0000313" key="20">
    <source>
        <dbReference type="EMBL" id="ACF45315.1"/>
    </source>
</evidence>
<dbReference type="InterPro" id="IPR004358">
    <property type="entry name" value="Sig_transdc_His_kin-like_C"/>
</dbReference>
<evidence type="ECO:0000256" key="14">
    <source>
        <dbReference type="PROSITE-ProRule" id="PRU00169"/>
    </source>
</evidence>
<dbReference type="InterPro" id="IPR003594">
    <property type="entry name" value="HATPase_dom"/>
</dbReference>
<dbReference type="PROSITE" id="PS50109">
    <property type="entry name" value="HIS_KIN"/>
    <property type="match status" value="1"/>
</dbReference>
<dbReference type="InterPro" id="IPR011006">
    <property type="entry name" value="CheY-like_superfamily"/>
</dbReference>
<accession>B4S3W9</accession>
<dbReference type="CDD" id="cd16922">
    <property type="entry name" value="HATPase_EvgS-ArcB-TorS-like"/>
    <property type="match status" value="1"/>
</dbReference>
<dbReference type="CDD" id="cd00082">
    <property type="entry name" value="HisKA"/>
    <property type="match status" value="1"/>
</dbReference>
<dbReference type="InterPro" id="IPR001789">
    <property type="entry name" value="Sig_transdc_resp-reg_receiver"/>
</dbReference>
<dbReference type="SUPFAM" id="SSF55781">
    <property type="entry name" value="GAF domain-like"/>
    <property type="match status" value="1"/>
</dbReference>
<dbReference type="Pfam" id="PF00512">
    <property type="entry name" value="HisKA"/>
    <property type="match status" value="1"/>
</dbReference>
<feature type="domain" description="Response regulatory" evidence="17">
    <location>
        <begin position="913"/>
        <end position="1030"/>
    </location>
</feature>
<keyword evidence="11" id="KW-1133">Transmembrane helix</keyword>
<evidence type="ECO:0000259" key="19">
    <source>
        <dbReference type="PROSITE" id="PS50113"/>
    </source>
</evidence>
<dbReference type="SUPFAM" id="SSF52172">
    <property type="entry name" value="CheY-like"/>
    <property type="match status" value="2"/>
</dbReference>
<dbReference type="SMART" id="SM00387">
    <property type="entry name" value="HATPase_c"/>
    <property type="match status" value="1"/>
</dbReference>
<dbReference type="RefSeq" id="WP_012504852.1">
    <property type="nucleotide sequence ID" value="NC_011059.1"/>
</dbReference>
<evidence type="ECO:0000256" key="4">
    <source>
        <dbReference type="ARBA" id="ARBA00022475"/>
    </source>
</evidence>
<dbReference type="EC" id="2.7.13.3" evidence="3"/>
<dbReference type="Gene3D" id="1.10.287.130">
    <property type="match status" value="1"/>
</dbReference>
<dbReference type="InterPro" id="IPR029016">
    <property type="entry name" value="GAF-like_dom_sf"/>
</dbReference>
<dbReference type="PRINTS" id="PR00344">
    <property type="entry name" value="BCTRLSENSOR"/>
</dbReference>
<dbReference type="InterPro" id="IPR000014">
    <property type="entry name" value="PAS"/>
</dbReference>
<dbReference type="AlphaFoldDB" id="B4S3W9"/>
<dbReference type="InterPro" id="IPR035965">
    <property type="entry name" value="PAS-like_dom_sf"/>
</dbReference>
<evidence type="ECO:0000256" key="7">
    <source>
        <dbReference type="ARBA" id="ARBA00022692"/>
    </source>
</evidence>
<dbReference type="PANTHER" id="PTHR45339">
    <property type="entry name" value="HYBRID SIGNAL TRANSDUCTION HISTIDINE KINASE J"/>
    <property type="match status" value="1"/>
</dbReference>
<evidence type="ECO:0000259" key="18">
    <source>
        <dbReference type="PROSITE" id="PS50112"/>
    </source>
</evidence>
<keyword evidence="12" id="KW-0902">Two-component regulatory system</keyword>
<evidence type="ECO:0000256" key="11">
    <source>
        <dbReference type="ARBA" id="ARBA00022989"/>
    </source>
</evidence>
<dbReference type="STRING" id="290512.Paes_0258"/>
<dbReference type="NCBIfam" id="TIGR00229">
    <property type="entry name" value="sensory_box"/>
    <property type="match status" value="1"/>
</dbReference>
<dbReference type="Pfam" id="PF08448">
    <property type="entry name" value="PAS_4"/>
    <property type="match status" value="2"/>
</dbReference>
<keyword evidence="7" id="KW-0812">Transmembrane</keyword>
<proteinExistence type="predicted"/>
<dbReference type="eggNOG" id="COG2203">
    <property type="taxonomic scope" value="Bacteria"/>
</dbReference>
<keyword evidence="21" id="KW-1185">Reference proteome</keyword>
<dbReference type="PROSITE" id="PS50112">
    <property type="entry name" value="PAS"/>
    <property type="match status" value="1"/>
</dbReference>
<dbReference type="Gene3D" id="3.30.450.20">
    <property type="entry name" value="PAS domain"/>
    <property type="match status" value="2"/>
</dbReference>
<dbReference type="SMART" id="SM00065">
    <property type="entry name" value="GAF"/>
    <property type="match status" value="1"/>
</dbReference>
<evidence type="ECO:0000256" key="3">
    <source>
        <dbReference type="ARBA" id="ARBA00012438"/>
    </source>
</evidence>
<protein>
    <recommendedName>
        <fullName evidence="3">histidine kinase</fullName>
        <ecNumber evidence="3">2.7.13.3</ecNumber>
    </recommendedName>
</protein>
<dbReference type="GO" id="GO:0005886">
    <property type="term" value="C:plasma membrane"/>
    <property type="evidence" value="ECO:0007669"/>
    <property type="project" value="UniProtKB-SubCell"/>
</dbReference>
<dbReference type="Gene3D" id="3.30.565.10">
    <property type="entry name" value="Histidine kinase-like ATPase, C-terminal domain"/>
    <property type="match status" value="1"/>
</dbReference>
<dbReference type="InterPro" id="IPR013656">
    <property type="entry name" value="PAS_4"/>
</dbReference>
<dbReference type="SMART" id="SM00091">
    <property type="entry name" value="PAS"/>
    <property type="match status" value="2"/>
</dbReference>
<feature type="coiled-coil region" evidence="15">
    <location>
        <begin position="481"/>
        <end position="522"/>
    </location>
</feature>
<evidence type="ECO:0000313" key="21">
    <source>
        <dbReference type="Proteomes" id="UP000002725"/>
    </source>
</evidence>
<keyword evidence="15" id="KW-0175">Coiled coil</keyword>
<feature type="domain" description="PAS" evidence="18">
    <location>
        <begin position="70"/>
        <end position="122"/>
    </location>
</feature>
<feature type="modified residue" description="4-aspartylphosphate" evidence="14">
    <location>
        <position position="817"/>
    </location>
</feature>
<evidence type="ECO:0000256" key="9">
    <source>
        <dbReference type="ARBA" id="ARBA00022777"/>
    </source>
</evidence>
<keyword evidence="4" id="KW-1003">Cell membrane</keyword>
<evidence type="ECO:0000256" key="1">
    <source>
        <dbReference type="ARBA" id="ARBA00000085"/>
    </source>
</evidence>
<keyword evidence="6 20" id="KW-0808">Transferase</keyword>
<keyword evidence="8" id="KW-0547">Nucleotide-binding</keyword>
<organism evidence="20 21">
    <name type="scientific">Prosthecochloris aestuarii (strain DSM 271 / SK 413)</name>
    <dbReference type="NCBI Taxonomy" id="290512"/>
    <lineage>
        <taxon>Bacteria</taxon>
        <taxon>Pseudomonadati</taxon>
        <taxon>Chlorobiota</taxon>
        <taxon>Chlorobiia</taxon>
        <taxon>Chlorobiales</taxon>
        <taxon>Chlorobiaceae</taxon>
        <taxon>Prosthecochloris</taxon>
    </lineage>
</organism>
<dbReference type="PROSITE" id="PS50113">
    <property type="entry name" value="PAC"/>
    <property type="match status" value="1"/>
</dbReference>
<reference evidence="20" key="1">
    <citation type="submission" date="2008-06" db="EMBL/GenBank/DDBJ databases">
        <title>Complete sequence of chromosome of Prosthecochloris aestuarii DSM 271.</title>
        <authorList>
            <consortium name="US DOE Joint Genome Institute"/>
            <person name="Lucas S."/>
            <person name="Copeland A."/>
            <person name="Lapidus A."/>
            <person name="Glavina del Rio T."/>
            <person name="Dalin E."/>
            <person name="Tice H."/>
            <person name="Bruce D."/>
            <person name="Goodwin L."/>
            <person name="Pitluck S."/>
            <person name="Schmutz J."/>
            <person name="Larimer F."/>
            <person name="Land M."/>
            <person name="Hauser L."/>
            <person name="Kyrpides N."/>
            <person name="Anderson I."/>
            <person name="Liu Z."/>
            <person name="Li T."/>
            <person name="Zhao F."/>
            <person name="Overmann J."/>
            <person name="Bryant D.A."/>
            <person name="Richardson P."/>
        </authorList>
    </citation>
    <scope>NUCLEOTIDE SEQUENCE [LARGE SCALE GENOMIC DNA]</scope>
    <source>
        <strain evidence="20">DSM 271</strain>
    </source>
</reference>
<feature type="domain" description="Histidine kinase" evidence="16">
    <location>
        <begin position="522"/>
        <end position="743"/>
    </location>
</feature>
<evidence type="ECO:0000256" key="8">
    <source>
        <dbReference type="ARBA" id="ARBA00022741"/>
    </source>
</evidence>
<dbReference type="Pfam" id="PF01590">
    <property type="entry name" value="GAF"/>
    <property type="match status" value="1"/>
</dbReference>
<dbReference type="InterPro" id="IPR036097">
    <property type="entry name" value="HisK_dim/P_sf"/>
</dbReference>
<dbReference type="Gene3D" id="3.40.50.2300">
    <property type="match status" value="2"/>
</dbReference>
<dbReference type="GO" id="GO:0000155">
    <property type="term" value="F:phosphorelay sensor kinase activity"/>
    <property type="evidence" value="ECO:0007669"/>
    <property type="project" value="InterPro"/>
</dbReference>
<name>B4S3W9_PROA2</name>
<dbReference type="CDD" id="cd00130">
    <property type="entry name" value="PAS"/>
    <property type="match status" value="1"/>
</dbReference>
<dbReference type="InterPro" id="IPR000700">
    <property type="entry name" value="PAS-assoc_C"/>
</dbReference>
<dbReference type="Pfam" id="PF02518">
    <property type="entry name" value="HATPase_c"/>
    <property type="match status" value="1"/>
</dbReference>
<dbReference type="InterPro" id="IPR003018">
    <property type="entry name" value="GAF"/>
</dbReference>
<dbReference type="SUPFAM" id="SSF55785">
    <property type="entry name" value="PYP-like sensor domain (PAS domain)"/>
    <property type="match status" value="2"/>
</dbReference>
<keyword evidence="13" id="KW-0472">Membrane</keyword>
<evidence type="ECO:0000259" key="16">
    <source>
        <dbReference type="PROSITE" id="PS50109"/>
    </source>
</evidence>
<dbReference type="SUPFAM" id="SSF47384">
    <property type="entry name" value="Homodimeric domain of signal transducing histidine kinase"/>
    <property type="match status" value="1"/>
</dbReference>
<dbReference type="SMART" id="SM00448">
    <property type="entry name" value="REC"/>
    <property type="match status" value="2"/>
</dbReference>
<sequence>MTNSSTSATAEFRTLVVLEALKERRPEHEVAAAFNISRQELSEWKEQFLSKADSLFRPELTENKPEKCPDDIDWQKVFHAISHPTIILDENQIILSANPATAKAFGLDTPDLIGRKCTELFHATWCTPDRCPMQEVKMTRNPAEGIMISETLGRYFLVSCTPVLNTTGDVEKIIHIATDITQQIKAEQTLQRSDSILSTLQFVTTELQNSHRFEETINRVLSMLGTVLEVNRAYIVECQAVDTKTPFTNLRYLWQDPYALSKKQKPLFQEPLSDRGERASLLKTLEKNLVLQRITNDTSGAERAILQAAHITSILAIPINIEKKWWGFIGFDDCRNDRSWTRTEIEALRSAAETLGAAIIHQRTTLKLKESEARNGAMLNALPDMLFVLDKEGVCLDFHARNNNEPHPPAKQFIGKSLKEIFPEAHSSALQHLIHEVSESGAPKIHEYQMKRSGKTSHYEIRVVPLGTDKTLNIVRNMTDQKETENKLLRTNRKLENASRKAKKLAEQAQEASKAKSEFLANISHEIRTPMNGVIGMTGLLLETDLTPQQHRYAGTIASSAQSLLDLINDILDVSKIEAGKLTLEILDFDLQELMDDFAASFAIQAEQKNLEFLCSIEPGIPTRLTGDPGRLRQILMNIAGNAVKFTSKGEIAIYVTLDSDCDDQVVLRFCIRDTGIGIAKEKIDTLFEKFTQIDASATRQYGGTGLGLSIAKDLVELMQGSIGVESTVNQGSLFWFTAKLNRQTHATLQAQESKNRSLFGQKALIVDDNATNREILSKRLLSWGMRPEESDNGQDALDMLIRASTSTDAFTIAVIDMQMPEMDGVMLGKAIREHEALMSLQMIMMTSLGNNGESSLAEKAGFSAWLQKPVQIKKLKNALIALSATQEPEADEQPSQKKPNNLLNRFAECKARILLVEDNIVNQQVAMLMLKKFGLHVDGVANGKEALSALMSLPYDVVLMDIQMPVMDGLEATRRIRNGECGTSAIPIIAMTAHAKQSDRELCLATGMNDYVSKPVNQQALADTLEKWLPKHSDTQNAT</sequence>
<feature type="domain" description="Response regulatory" evidence="17">
    <location>
        <begin position="763"/>
        <end position="884"/>
    </location>
</feature>
<dbReference type="KEGG" id="paa:Paes_0258"/>
<dbReference type="InterPro" id="IPR010921">
    <property type="entry name" value="Trp_repressor/repl_initiator"/>
</dbReference>
<keyword evidence="9 20" id="KW-0418">Kinase</keyword>
<dbReference type="SMART" id="SM00388">
    <property type="entry name" value="HisKA"/>
    <property type="match status" value="1"/>
</dbReference>
<dbReference type="FunFam" id="3.30.565.10:FF:000010">
    <property type="entry name" value="Sensor histidine kinase RcsC"/>
    <property type="match status" value="1"/>
</dbReference>
<dbReference type="CDD" id="cd00156">
    <property type="entry name" value="REC"/>
    <property type="match status" value="1"/>
</dbReference>
<dbReference type="GO" id="GO:0005524">
    <property type="term" value="F:ATP binding"/>
    <property type="evidence" value="ECO:0007669"/>
    <property type="project" value="UniProtKB-KW"/>
</dbReference>
<dbReference type="InterPro" id="IPR036890">
    <property type="entry name" value="HATPase_C_sf"/>
</dbReference>
<evidence type="ECO:0000256" key="12">
    <source>
        <dbReference type="ARBA" id="ARBA00023012"/>
    </source>
</evidence>
<comment type="catalytic activity">
    <reaction evidence="1">
        <text>ATP + protein L-histidine = ADP + protein N-phospho-L-histidine.</text>
        <dbReference type="EC" id="2.7.13.3"/>
    </reaction>
</comment>
<evidence type="ECO:0000259" key="17">
    <source>
        <dbReference type="PROSITE" id="PS50110"/>
    </source>
</evidence>
<dbReference type="EMBL" id="CP001108">
    <property type="protein sequence ID" value="ACF45315.1"/>
    <property type="molecule type" value="Genomic_DNA"/>
</dbReference>
<evidence type="ECO:0000256" key="6">
    <source>
        <dbReference type="ARBA" id="ARBA00022679"/>
    </source>
</evidence>
<dbReference type="eggNOG" id="COG2205">
    <property type="taxonomic scope" value="Bacteria"/>
</dbReference>
<keyword evidence="10" id="KW-0067">ATP-binding</keyword>
<dbReference type="SUPFAM" id="SSF48295">
    <property type="entry name" value="TrpR-like"/>
    <property type="match status" value="1"/>
</dbReference>
<evidence type="ECO:0000256" key="2">
    <source>
        <dbReference type="ARBA" id="ARBA00004651"/>
    </source>
</evidence>
<dbReference type="GO" id="GO:0043565">
    <property type="term" value="F:sequence-specific DNA binding"/>
    <property type="evidence" value="ECO:0007669"/>
    <property type="project" value="InterPro"/>
</dbReference>
<dbReference type="Pfam" id="PF00072">
    <property type="entry name" value="Response_reg"/>
    <property type="match status" value="2"/>
</dbReference>
<dbReference type="InterPro" id="IPR003661">
    <property type="entry name" value="HisK_dim/P_dom"/>
</dbReference>
<dbReference type="Proteomes" id="UP000002725">
    <property type="component" value="Chromosome"/>
</dbReference>
<evidence type="ECO:0000256" key="15">
    <source>
        <dbReference type="SAM" id="Coils"/>
    </source>
</evidence>
<dbReference type="PROSITE" id="PS50110">
    <property type="entry name" value="RESPONSE_REGULATORY"/>
    <property type="match status" value="2"/>
</dbReference>
<dbReference type="HOGENOM" id="CLU_292703_0_0_10"/>
<dbReference type="CDD" id="cd17546">
    <property type="entry name" value="REC_hyHK_CKI1_RcsC-like"/>
    <property type="match status" value="1"/>
</dbReference>
<dbReference type="InterPro" id="IPR005467">
    <property type="entry name" value="His_kinase_dom"/>
</dbReference>
<dbReference type="SUPFAM" id="SSF55874">
    <property type="entry name" value="ATPase domain of HSP90 chaperone/DNA topoisomerase II/histidine kinase"/>
    <property type="match status" value="1"/>
</dbReference>
<evidence type="ECO:0000256" key="5">
    <source>
        <dbReference type="ARBA" id="ARBA00022553"/>
    </source>
</evidence>
<keyword evidence="5 14" id="KW-0597">Phosphoprotein</keyword>
<feature type="domain" description="PAC" evidence="19">
    <location>
        <begin position="132"/>
        <end position="192"/>
    </location>
</feature>
<dbReference type="PANTHER" id="PTHR45339:SF1">
    <property type="entry name" value="HYBRID SIGNAL TRANSDUCTION HISTIDINE KINASE J"/>
    <property type="match status" value="1"/>
</dbReference>
<dbReference type="FunFam" id="1.10.287.130:FF:000003">
    <property type="entry name" value="Histidine kinase"/>
    <property type="match status" value="1"/>
</dbReference>
<dbReference type="Gene3D" id="3.30.450.40">
    <property type="match status" value="1"/>
</dbReference>
<gene>
    <name evidence="20" type="ordered locus">Paes_0258</name>
</gene>
<comment type="subcellular location">
    <subcellularLocation>
        <location evidence="2">Cell membrane</location>
        <topology evidence="2">Multi-pass membrane protein</topology>
    </subcellularLocation>
</comment>
<evidence type="ECO:0000256" key="13">
    <source>
        <dbReference type="ARBA" id="ARBA00023136"/>
    </source>
</evidence>